<keyword evidence="1" id="KW-0472">Membrane</keyword>
<organism evidence="2 3">
    <name type="scientific">Lactococcus lactis subsp. lactis</name>
    <name type="common">Streptococcus lactis</name>
    <dbReference type="NCBI Taxonomy" id="1360"/>
    <lineage>
        <taxon>Bacteria</taxon>
        <taxon>Bacillati</taxon>
        <taxon>Bacillota</taxon>
        <taxon>Bacilli</taxon>
        <taxon>Lactobacillales</taxon>
        <taxon>Streptococcaceae</taxon>
        <taxon>Lactococcus</taxon>
    </lineage>
</organism>
<keyword evidence="1" id="KW-1133">Transmembrane helix</keyword>
<evidence type="ECO:0000256" key="1">
    <source>
        <dbReference type="SAM" id="Phobius"/>
    </source>
</evidence>
<reference evidence="3" key="1">
    <citation type="submission" date="2015-10" db="EMBL/GenBank/DDBJ databases">
        <title>Draft Genome Sequences of 11 Lactococcus lactis subspecies cremoris strains.</title>
        <authorList>
            <person name="Wels M."/>
            <person name="Backus L."/>
            <person name="Boekhorst J."/>
            <person name="Dijkstra A."/>
            <person name="Beerthuizen M."/>
            <person name="Kelly W."/>
            <person name="Siezen R."/>
            <person name="Bachmann H."/>
            <person name="Van Hijum S."/>
        </authorList>
    </citation>
    <scope>NUCLEOTIDE SEQUENCE [LARGE SCALE GENOMIC DNA]</scope>
    <source>
        <strain evidence="3">N42</strain>
    </source>
</reference>
<comment type="caution">
    <text evidence="2">The sequence shown here is derived from an EMBL/GenBank/DDBJ whole genome shotgun (WGS) entry which is preliminary data.</text>
</comment>
<name>A0A0V8ENC4_LACLL</name>
<protein>
    <submittedName>
        <fullName evidence="2">Uncharacterized protein</fullName>
    </submittedName>
</protein>
<evidence type="ECO:0000313" key="2">
    <source>
        <dbReference type="EMBL" id="KSU27309.1"/>
    </source>
</evidence>
<keyword evidence="1" id="KW-0812">Transmembrane</keyword>
<dbReference type="AlphaFoldDB" id="A0A0V8ENC4"/>
<dbReference type="EMBL" id="LKLW01000072">
    <property type="protein sequence ID" value="KSU27309.1"/>
    <property type="molecule type" value="Genomic_DNA"/>
</dbReference>
<feature type="transmembrane region" description="Helical" evidence="1">
    <location>
        <begin position="39"/>
        <end position="57"/>
    </location>
</feature>
<dbReference type="Proteomes" id="UP000052991">
    <property type="component" value="Unassembled WGS sequence"/>
</dbReference>
<proteinExistence type="predicted"/>
<gene>
    <name evidence="2" type="ORF">N42_1209</name>
</gene>
<sequence length="206" mass="24018">MFISNDCWNCQDFSSIHNLCVHYLPFFLWYNFCMKISDWVTLFTTIVALVLSTAAILQTRKSIKLTQESEESANRPYVFAYVETVNSGRFIKYFVLKNFGVTPAKVLEIHFNNKLDRNNEGSRLKAIENTILAPSQHLTSEFEDDFQEIVTGYVKYISLVTGEHFIEYFTLNFKTDDYKWSSTVHKKTPETHAIYEAVTQIIKSFK</sequence>
<accession>A0A0V8ENC4</accession>
<evidence type="ECO:0000313" key="3">
    <source>
        <dbReference type="Proteomes" id="UP000052991"/>
    </source>
</evidence>
<dbReference type="PATRIC" id="fig|1360.116.peg.2893"/>